<sequence length="69" mass="7298">CVAALAGACASTAWAFSLLCTHNHQLALFSKQQQNELWANNPDALASSTIAPFGKSEETEGGVIFNVDM</sequence>
<feature type="signal peptide" evidence="1">
    <location>
        <begin position="1"/>
        <end position="15"/>
    </location>
</feature>
<feature type="non-terminal residue" evidence="2">
    <location>
        <position position="1"/>
    </location>
</feature>
<organism evidence="2 3">
    <name type="scientific">Marinomonas arenicola</name>
    <dbReference type="NCBI Taxonomy" id="569601"/>
    <lineage>
        <taxon>Bacteria</taxon>
        <taxon>Pseudomonadati</taxon>
        <taxon>Pseudomonadota</taxon>
        <taxon>Gammaproteobacteria</taxon>
        <taxon>Oceanospirillales</taxon>
        <taxon>Oceanospirillaceae</taxon>
        <taxon>Marinomonas</taxon>
    </lineage>
</organism>
<protein>
    <submittedName>
        <fullName evidence="2">Flavin-dependent monooxygenase</fullName>
    </submittedName>
</protein>
<keyword evidence="1" id="KW-0732">Signal</keyword>
<dbReference type="InterPro" id="IPR037069">
    <property type="entry name" value="AcylCoA_DH/ox_N_sf"/>
</dbReference>
<proteinExistence type="predicted"/>
<dbReference type="GO" id="GO:0004497">
    <property type="term" value="F:monooxygenase activity"/>
    <property type="evidence" value="ECO:0007669"/>
    <property type="project" value="UniProtKB-KW"/>
</dbReference>
<dbReference type="Proteomes" id="UP001379949">
    <property type="component" value="Unassembled WGS sequence"/>
</dbReference>
<keyword evidence="3" id="KW-1185">Reference proteome</keyword>
<evidence type="ECO:0000313" key="3">
    <source>
        <dbReference type="Proteomes" id="UP001379949"/>
    </source>
</evidence>
<comment type="caution">
    <text evidence="2">The sequence shown here is derived from an EMBL/GenBank/DDBJ whole genome shotgun (WGS) entry which is preliminary data.</text>
</comment>
<dbReference type="Gene3D" id="1.10.540.10">
    <property type="entry name" value="Acyl-CoA dehydrogenase/oxidase, N-terminal domain"/>
    <property type="match status" value="1"/>
</dbReference>
<gene>
    <name evidence="2" type="ORF">V6242_18560</name>
</gene>
<keyword evidence="2" id="KW-0560">Oxidoreductase</keyword>
<evidence type="ECO:0000256" key="1">
    <source>
        <dbReference type="SAM" id="SignalP"/>
    </source>
</evidence>
<accession>A0ABU9GBH8</accession>
<evidence type="ECO:0000313" key="2">
    <source>
        <dbReference type="EMBL" id="MEL0615133.1"/>
    </source>
</evidence>
<keyword evidence="2" id="KW-0503">Monooxygenase</keyword>
<dbReference type="EMBL" id="JBAKAR010000350">
    <property type="protein sequence ID" value="MEL0615133.1"/>
    <property type="molecule type" value="Genomic_DNA"/>
</dbReference>
<reference evidence="2 3" key="1">
    <citation type="submission" date="2024-02" db="EMBL/GenBank/DDBJ databases">
        <title>Bacteria isolated from the canopy kelp, Nereocystis luetkeana.</title>
        <authorList>
            <person name="Pfister C.A."/>
            <person name="Younker I.T."/>
            <person name="Light S.H."/>
        </authorList>
    </citation>
    <scope>NUCLEOTIDE SEQUENCE [LARGE SCALE GENOMIC DNA]</scope>
    <source>
        <strain evidence="2 3">TI.4.07</strain>
    </source>
</reference>
<feature type="non-terminal residue" evidence="2">
    <location>
        <position position="69"/>
    </location>
</feature>
<feature type="chain" id="PRO_5046356077" evidence="1">
    <location>
        <begin position="16"/>
        <end position="69"/>
    </location>
</feature>
<name>A0ABU9GBH8_9GAMM</name>